<evidence type="ECO:0000313" key="11">
    <source>
        <dbReference type="Proteomes" id="UP000606044"/>
    </source>
</evidence>
<proteinExistence type="predicted"/>
<feature type="transmembrane region" description="Helical" evidence="8">
    <location>
        <begin position="338"/>
        <end position="364"/>
    </location>
</feature>
<feature type="transmembrane region" description="Helical" evidence="8">
    <location>
        <begin position="159"/>
        <end position="182"/>
    </location>
</feature>
<accession>A0A917FG52</accession>
<gene>
    <name evidence="10" type="ORF">GCM10007301_35620</name>
</gene>
<dbReference type="GO" id="GO:0015293">
    <property type="term" value="F:symporter activity"/>
    <property type="evidence" value="ECO:0007669"/>
    <property type="project" value="UniProtKB-KW"/>
</dbReference>
<dbReference type="AlphaFoldDB" id="A0A917FG52"/>
<evidence type="ECO:0000256" key="1">
    <source>
        <dbReference type="ARBA" id="ARBA00004651"/>
    </source>
</evidence>
<evidence type="ECO:0000256" key="4">
    <source>
        <dbReference type="ARBA" id="ARBA00022692"/>
    </source>
</evidence>
<reference evidence="10" key="1">
    <citation type="journal article" date="2014" name="Int. J. Syst. Evol. Microbiol.">
        <title>Complete genome sequence of Corynebacterium casei LMG S-19264T (=DSM 44701T), isolated from a smear-ripened cheese.</title>
        <authorList>
            <consortium name="US DOE Joint Genome Institute (JGI-PGF)"/>
            <person name="Walter F."/>
            <person name="Albersmeier A."/>
            <person name="Kalinowski J."/>
            <person name="Ruckert C."/>
        </authorList>
    </citation>
    <scope>NUCLEOTIDE SEQUENCE</scope>
    <source>
        <strain evidence="10">CCM 7897</strain>
    </source>
</reference>
<feature type="transmembrane region" description="Helical" evidence="8">
    <location>
        <begin position="21"/>
        <end position="47"/>
    </location>
</feature>
<keyword evidence="3" id="KW-1003">Cell membrane</keyword>
<feature type="transmembrane region" description="Helical" evidence="8">
    <location>
        <begin position="402"/>
        <end position="423"/>
    </location>
</feature>
<dbReference type="GO" id="GO:0005886">
    <property type="term" value="C:plasma membrane"/>
    <property type="evidence" value="ECO:0007669"/>
    <property type="project" value="UniProtKB-SubCell"/>
</dbReference>
<dbReference type="Pfam" id="PF07690">
    <property type="entry name" value="MFS_1"/>
    <property type="match status" value="1"/>
</dbReference>
<feature type="transmembrane region" description="Helical" evidence="8">
    <location>
        <begin position="59"/>
        <end position="83"/>
    </location>
</feature>
<evidence type="ECO:0000256" key="6">
    <source>
        <dbReference type="ARBA" id="ARBA00022989"/>
    </source>
</evidence>
<keyword evidence="5" id="KW-0769">Symport</keyword>
<evidence type="ECO:0000256" key="3">
    <source>
        <dbReference type="ARBA" id="ARBA00022475"/>
    </source>
</evidence>
<dbReference type="PROSITE" id="PS50850">
    <property type="entry name" value="MFS"/>
    <property type="match status" value="1"/>
</dbReference>
<dbReference type="InterPro" id="IPR051084">
    <property type="entry name" value="H+-coupled_symporters"/>
</dbReference>
<name>A0A917FG52_9HYPH</name>
<evidence type="ECO:0000313" key="10">
    <source>
        <dbReference type="EMBL" id="GGF72669.1"/>
    </source>
</evidence>
<comment type="subcellular location">
    <subcellularLocation>
        <location evidence="1">Cell membrane</location>
        <topology evidence="1">Multi-pass membrane protein</topology>
    </subcellularLocation>
</comment>
<dbReference type="PANTHER" id="PTHR43528:SF7">
    <property type="entry name" value="MFS TRANSPORTER"/>
    <property type="match status" value="1"/>
</dbReference>
<dbReference type="Gene3D" id="1.20.1250.20">
    <property type="entry name" value="MFS general substrate transporter like domains"/>
    <property type="match status" value="2"/>
</dbReference>
<keyword evidence="4 8" id="KW-0812">Transmembrane</keyword>
<feature type="transmembrane region" description="Helical" evidence="8">
    <location>
        <begin position="95"/>
        <end position="113"/>
    </location>
</feature>
<keyword evidence="11" id="KW-1185">Reference proteome</keyword>
<dbReference type="SUPFAM" id="SSF103473">
    <property type="entry name" value="MFS general substrate transporter"/>
    <property type="match status" value="1"/>
</dbReference>
<keyword evidence="6 8" id="KW-1133">Transmembrane helix</keyword>
<evidence type="ECO:0000256" key="2">
    <source>
        <dbReference type="ARBA" id="ARBA00022448"/>
    </source>
</evidence>
<sequence length="449" mass="47242">MPANSHVHRKREVSRLSRGQWRIICLASLGGSLEFYDFIIYGIFVQYISAQFFPADDPYVSLILSFSVLALGFLARPFGGALLGTLGDRFGRRPVFIASLGLTTLATIAIGLLPGYESWGLAAPLLLVALRLVQGICLGGELPGAITYAVETAPKRAGLACGFIIFCVNVGVLVATLVNLGIQYALPAQDVASYGWRIAFLFGGVIGIVSFALRRKLEESPEFTNLHGKAAKHPLGEIVRGHGRSVLLAAGVAAIIAGFNGLLYGFIPAFLVKSLGYPAPDVALAMAVALVLSSAGLIVAGWAGDFISPRMILRGGSLLMLVLVVPLFLLMVNKGASIVLVLGLLSLAFSPVSGIWPSIIAGLFPTQVRFTGIALSYNLSVTLLSGFAPLAATMLIERTQIPAAPALYIAFCAALSLWSSFLISGRSVPATNREAGTEAPFEASGVPPL</sequence>
<dbReference type="Proteomes" id="UP000606044">
    <property type="component" value="Unassembled WGS sequence"/>
</dbReference>
<feature type="transmembrane region" description="Helical" evidence="8">
    <location>
        <begin position="376"/>
        <end position="396"/>
    </location>
</feature>
<dbReference type="InterPro" id="IPR011701">
    <property type="entry name" value="MFS"/>
</dbReference>
<feature type="domain" description="Major facilitator superfamily (MFS) profile" evidence="9">
    <location>
        <begin position="23"/>
        <end position="428"/>
    </location>
</feature>
<dbReference type="InterPro" id="IPR036259">
    <property type="entry name" value="MFS_trans_sf"/>
</dbReference>
<dbReference type="InterPro" id="IPR020846">
    <property type="entry name" value="MFS_dom"/>
</dbReference>
<dbReference type="RefSeq" id="WP_188581014.1">
    <property type="nucleotide sequence ID" value="NZ_BMCT01000005.1"/>
</dbReference>
<protein>
    <submittedName>
        <fullName evidence="10">Proline/betaine transporter</fullName>
    </submittedName>
</protein>
<comment type="caution">
    <text evidence="10">The sequence shown here is derived from an EMBL/GenBank/DDBJ whole genome shotgun (WGS) entry which is preliminary data.</text>
</comment>
<evidence type="ECO:0000259" key="9">
    <source>
        <dbReference type="PROSITE" id="PS50850"/>
    </source>
</evidence>
<evidence type="ECO:0000256" key="8">
    <source>
        <dbReference type="SAM" id="Phobius"/>
    </source>
</evidence>
<reference evidence="10" key="2">
    <citation type="submission" date="2020-09" db="EMBL/GenBank/DDBJ databases">
        <authorList>
            <person name="Sun Q."/>
            <person name="Sedlacek I."/>
        </authorList>
    </citation>
    <scope>NUCLEOTIDE SEQUENCE</scope>
    <source>
        <strain evidence="10">CCM 7897</strain>
    </source>
</reference>
<keyword evidence="2" id="KW-0813">Transport</keyword>
<dbReference type="EMBL" id="BMCT01000005">
    <property type="protein sequence ID" value="GGF72669.1"/>
    <property type="molecule type" value="Genomic_DNA"/>
</dbReference>
<dbReference type="PANTHER" id="PTHR43528">
    <property type="entry name" value="ALPHA-KETOGLUTARATE PERMEASE"/>
    <property type="match status" value="1"/>
</dbReference>
<feature type="transmembrane region" description="Helical" evidence="8">
    <location>
        <begin position="311"/>
        <end position="332"/>
    </location>
</feature>
<feature type="transmembrane region" description="Helical" evidence="8">
    <location>
        <begin position="246"/>
        <end position="271"/>
    </location>
</feature>
<evidence type="ECO:0000256" key="7">
    <source>
        <dbReference type="ARBA" id="ARBA00023136"/>
    </source>
</evidence>
<feature type="transmembrane region" description="Helical" evidence="8">
    <location>
        <begin position="283"/>
        <end position="304"/>
    </location>
</feature>
<organism evidence="10 11">
    <name type="scientific">Azorhizobium oxalatiphilum</name>
    <dbReference type="NCBI Taxonomy" id="980631"/>
    <lineage>
        <taxon>Bacteria</taxon>
        <taxon>Pseudomonadati</taxon>
        <taxon>Pseudomonadota</taxon>
        <taxon>Alphaproteobacteria</taxon>
        <taxon>Hyphomicrobiales</taxon>
        <taxon>Xanthobacteraceae</taxon>
        <taxon>Azorhizobium</taxon>
    </lineage>
</organism>
<feature type="transmembrane region" description="Helical" evidence="8">
    <location>
        <begin position="194"/>
        <end position="213"/>
    </location>
</feature>
<keyword evidence="7 8" id="KW-0472">Membrane</keyword>
<evidence type="ECO:0000256" key="5">
    <source>
        <dbReference type="ARBA" id="ARBA00022847"/>
    </source>
</evidence>